<keyword evidence="2" id="KW-0813">Transport</keyword>
<gene>
    <name evidence="9" type="ORF">FGF68_09930</name>
</gene>
<dbReference type="Gene3D" id="1.10.1760.20">
    <property type="match status" value="1"/>
</dbReference>
<dbReference type="RefSeq" id="WP_068866950.1">
    <property type="nucleotide sequence ID" value="NZ_VDCI01000011.1"/>
</dbReference>
<sequence length="303" mass="31070">MHIPDSMLQGSVCPATATVSAIGIAAAAYYGMNGEKPSASRFAAITALIFAGQMMNFSIMNGTSGHLLGGVLAASLLGTPFGVLSVAMVVVIQSLVFSDGGVTVLGANLLNMAIIGAGLGGMLRSTLAARWQSPRGEILATAVAAWASVVLASFTVSVELAIDGQIVFSSVVAAMVATHALIGIGEAIITVAACLFVHSTGTVKIQRGHVVVPFTAATVIALLLSPFASGFPDGLEWVAEKYQFLHESAPAFVGPLPDYSVSFIGNEMLSTGLSGMIGVIISFAAAWALHRFISLFVAQQQIA</sequence>
<dbReference type="PANTHER" id="PTHR34229">
    <property type="entry name" value="METAL TRANSPORT PROTEIN HI_1621-RELATED"/>
    <property type="match status" value="1"/>
</dbReference>
<feature type="transmembrane region" description="Helical" evidence="7">
    <location>
        <begin position="71"/>
        <end position="97"/>
    </location>
</feature>
<keyword evidence="5 7" id="KW-1133">Transmembrane helix</keyword>
<dbReference type="AlphaFoldDB" id="A0A5C4RT39"/>
<evidence type="ECO:0000259" key="8">
    <source>
        <dbReference type="Pfam" id="PF13190"/>
    </source>
</evidence>
<comment type="subcellular location">
    <subcellularLocation>
        <location evidence="1">Cell membrane</location>
        <topology evidence="1">Multi-pass membrane protein</topology>
    </subcellularLocation>
</comment>
<evidence type="ECO:0000313" key="9">
    <source>
        <dbReference type="EMBL" id="TNJ34149.1"/>
    </source>
</evidence>
<keyword evidence="3" id="KW-1003">Cell membrane</keyword>
<evidence type="ECO:0000256" key="2">
    <source>
        <dbReference type="ARBA" id="ARBA00022448"/>
    </source>
</evidence>
<feature type="transmembrane region" description="Helical" evidence="7">
    <location>
        <begin position="12"/>
        <end position="32"/>
    </location>
</feature>
<evidence type="ECO:0000256" key="7">
    <source>
        <dbReference type="SAM" id="Phobius"/>
    </source>
</evidence>
<feature type="domain" description="PDGLE" evidence="8">
    <location>
        <begin position="210"/>
        <end position="293"/>
    </location>
</feature>
<dbReference type="Pfam" id="PF13190">
    <property type="entry name" value="PDGLE"/>
    <property type="match status" value="1"/>
</dbReference>
<feature type="transmembrane region" description="Helical" evidence="7">
    <location>
        <begin position="210"/>
        <end position="228"/>
    </location>
</feature>
<dbReference type="GO" id="GO:0005886">
    <property type="term" value="C:plasma membrane"/>
    <property type="evidence" value="ECO:0007669"/>
    <property type="project" value="UniProtKB-SubCell"/>
</dbReference>
<keyword evidence="6 7" id="KW-0472">Membrane</keyword>
<evidence type="ECO:0000256" key="6">
    <source>
        <dbReference type="ARBA" id="ARBA00023136"/>
    </source>
</evidence>
<evidence type="ECO:0000256" key="1">
    <source>
        <dbReference type="ARBA" id="ARBA00004651"/>
    </source>
</evidence>
<proteinExistence type="predicted"/>
<evidence type="ECO:0000256" key="4">
    <source>
        <dbReference type="ARBA" id="ARBA00022692"/>
    </source>
</evidence>
<evidence type="ECO:0000313" key="10">
    <source>
        <dbReference type="Proteomes" id="UP000309544"/>
    </source>
</evidence>
<feature type="transmembrane region" description="Helical" evidence="7">
    <location>
        <begin position="268"/>
        <end position="289"/>
    </location>
</feature>
<dbReference type="Proteomes" id="UP000309544">
    <property type="component" value="Unassembled WGS sequence"/>
</dbReference>
<reference evidence="9 10" key="1">
    <citation type="submission" date="2019-05" db="EMBL/GenBank/DDBJ databases">
        <title>Draft Whole-Genome sequence of the green sulfur bacterium Prosthecochloris vibrioformis DSM 260.</title>
        <authorList>
            <person name="Meyer T.E."/>
            <person name="Kyndt J.A."/>
        </authorList>
    </citation>
    <scope>NUCLEOTIDE SEQUENCE [LARGE SCALE GENOMIC DNA]</scope>
    <source>
        <strain evidence="9 10">DSM 260</strain>
    </source>
</reference>
<dbReference type="GO" id="GO:0000041">
    <property type="term" value="P:transition metal ion transport"/>
    <property type="evidence" value="ECO:0007669"/>
    <property type="project" value="InterPro"/>
</dbReference>
<evidence type="ECO:0000256" key="3">
    <source>
        <dbReference type="ARBA" id="ARBA00022475"/>
    </source>
</evidence>
<evidence type="ECO:0000256" key="5">
    <source>
        <dbReference type="ARBA" id="ARBA00022989"/>
    </source>
</evidence>
<name>A0A5C4RT39_PROVB</name>
<dbReference type="Pfam" id="PF01891">
    <property type="entry name" value="CbiM"/>
    <property type="match status" value="1"/>
</dbReference>
<feature type="transmembrane region" description="Helical" evidence="7">
    <location>
        <begin position="38"/>
        <end position="59"/>
    </location>
</feature>
<feature type="transmembrane region" description="Helical" evidence="7">
    <location>
        <begin position="139"/>
        <end position="162"/>
    </location>
</feature>
<accession>A0A5C4RT39</accession>
<feature type="transmembrane region" description="Helical" evidence="7">
    <location>
        <begin position="109"/>
        <end position="127"/>
    </location>
</feature>
<protein>
    <submittedName>
        <fullName evidence="9">Cobalamin biosynthesis protein CbiM</fullName>
    </submittedName>
</protein>
<keyword evidence="4 7" id="KW-0812">Transmembrane</keyword>
<dbReference type="PANTHER" id="PTHR34229:SF1">
    <property type="entry name" value="METAL TRANSPORT PROTEIN HI_1621-RELATED"/>
    <property type="match status" value="1"/>
</dbReference>
<dbReference type="InterPro" id="IPR025937">
    <property type="entry name" value="PDGLE_dom"/>
</dbReference>
<dbReference type="InterPro" id="IPR002751">
    <property type="entry name" value="CbiM/NikMN"/>
</dbReference>
<organism evidence="9 10">
    <name type="scientific">Prosthecochloris vibrioformis</name>
    <name type="common">Chlorobium vibrioforme</name>
    <dbReference type="NCBI Taxonomy" id="1098"/>
    <lineage>
        <taxon>Bacteria</taxon>
        <taxon>Pseudomonadati</taxon>
        <taxon>Chlorobiota</taxon>
        <taxon>Chlorobiia</taxon>
        <taxon>Chlorobiales</taxon>
        <taxon>Chlorobiaceae</taxon>
        <taxon>Prosthecochloris</taxon>
    </lineage>
</organism>
<dbReference type="EMBL" id="VDCI01000011">
    <property type="protein sequence ID" value="TNJ34149.1"/>
    <property type="molecule type" value="Genomic_DNA"/>
</dbReference>
<keyword evidence="10" id="KW-1185">Reference proteome</keyword>
<feature type="transmembrane region" description="Helical" evidence="7">
    <location>
        <begin position="168"/>
        <end position="198"/>
    </location>
</feature>
<comment type="caution">
    <text evidence="9">The sequence shown here is derived from an EMBL/GenBank/DDBJ whole genome shotgun (WGS) entry which is preliminary data.</text>
</comment>